<accession>A0A3Q9BJ51</accession>
<dbReference type="CDD" id="cd00090">
    <property type="entry name" value="HTH_ARSR"/>
    <property type="match status" value="1"/>
</dbReference>
<dbReference type="GO" id="GO:0003700">
    <property type="term" value="F:DNA-binding transcription factor activity"/>
    <property type="evidence" value="ECO:0007669"/>
    <property type="project" value="InterPro"/>
</dbReference>
<sequence length="300" mass="34027">MQLDISQSSLVVYEALASDVRLKIIQLLSNKKMNIKELAAELQLSSAITSKHIKKLEEAAIIKTEKIPGKSGLQKLSILKVDHIDIVFPVKIYPSFELYETTIPVGHYTDYNIQPTCGLADSKDFIGNVDEPRYFMDSRRMNASILWFTSGYVEYKIPNFLQKDNTLQQIDISMEISSEFPFSNDVWPSDITFSLNGIELGTWTSPGDFGDTRGKLNPEYWPDNLNQYGLLKTIRITDHGTYMDGDVLSPVTLEEIDDSLDIWDIRIEVKEDSENIGGVTLFGKSFGNHEQDIVVKTYYS</sequence>
<dbReference type="InterPro" id="IPR036390">
    <property type="entry name" value="WH_DNA-bd_sf"/>
</dbReference>
<dbReference type="KEGG" id="jeh:EJN90_02195"/>
<gene>
    <name evidence="5" type="ORF">EJN90_02195</name>
</gene>
<dbReference type="InterPro" id="IPR001845">
    <property type="entry name" value="HTH_ArsR_DNA-bd_dom"/>
</dbReference>
<evidence type="ECO:0000313" key="6">
    <source>
        <dbReference type="Proteomes" id="UP000273326"/>
    </source>
</evidence>
<dbReference type="PANTHER" id="PTHR33154">
    <property type="entry name" value="TRANSCRIPTIONAL REGULATOR, ARSR FAMILY"/>
    <property type="match status" value="1"/>
</dbReference>
<evidence type="ECO:0000256" key="3">
    <source>
        <dbReference type="ARBA" id="ARBA00023163"/>
    </source>
</evidence>
<dbReference type="Pfam" id="PF01022">
    <property type="entry name" value="HTH_5"/>
    <property type="match status" value="1"/>
</dbReference>
<evidence type="ECO:0000313" key="5">
    <source>
        <dbReference type="EMBL" id="AZP03575.1"/>
    </source>
</evidence>
<evidence type="ECO:0000259" key="4">
    <source>
        <dbReference type="PROSITE" id="PS50987"/>
    </source>
</evidence>
<dbReference type="EMBL" id="CP034465">
    <property type="protein sequence ID" value="AZP03575.1"/>
    <property type="molecule type" value="Genomic_DNA"/>
</dbReference>
<keyword evidence="6" id="KW-1185">Reference proteome</keyword>
<evidence type="ECO:0000256" key="2">
    <source>
        <dbReference type="ARBA" id="ARBA00023125"/>
    </source>
</evidence>
<name>A0A3Q9BJ51_9LACT</name>
<dbReference type="InterPro" id="IPR036388">
    <property type="entry name" value="WH-like_DNA-bd_sf"/>
</dbReference>
<reference evidence="6" key="1">
    <citation type="submission" date="2018-12" db="EMBL/GenBank/DDBJ databases">
        <title>Complete genome sequencing of Jeotgalibaca sp. H21T32.</title>
        <authorList>
            <person name="Bae J.-W."/>
            <person name="Lee S.-Y."/>
        </authorList>
    </citation>
    <scope>NUCLEOTIDE SEQUENCE [LARGE SCALE GENOMIC DNA]</scope>
    <source>
        <strain evidence="6">H21T32</strain>
    </source>
</reference>
<dbReference type="GO" id="GO:0003677">
    <property type="term" value="F:DNA binding"/>
    <property type="evidence" value="ECO:0007669"/>
    <property type="project" value="UniProtKB-KW"/>
</dbReference>
<keyword evidence="1" id="KW-0805">Transcription regulation</keyword>
<dbReference type="PANTHER" id="PTHR33154:SF33">
    <property type="entry name" value="TRANSCRIPTIONAL REPRESSOR SDPR"/>
    <property type="match status" value="1"/>
</dbReference>
<organism evidence="5 6">
    <name type="scientific">Jeotgalibaca ciconiae</name>
    <dbReference type="NCBI Taxonomy" id="2496265"/>
    <lineage>
        <taxon>Bacteria</taxon>
        <taxon>Bacillati</taxon>
        <taxon>Bacillota</taxon>
        <taxon>Bacilli</taxon>
        <taxon>Lactobacillales</taxon>
        <taxon>Carnobacteriaceae</taxon>
        <taxon>Jeotgalibaca</taxon>
    </lineage>
</organism>
<dbReference type="Proteomes" id="UP000273326">
    <property type="component" value="Chromosome"/>
</dbReference>
<dbReference type="InterPro" id="IPR016943">
    <property type="entry name" value="UCP030050_HTH"/>
</dbReference>
<dbReference type="PIRSF" id="PIRSF030050">
    <property type="entry name" value="UCP030050_HTH"/>
    <property type="match status" value="1"/>
</dbReference>
<evidence type="ECO:0000256" key="1">
    <source>
        <dbReference type="ARBA" id="ARBA00023015"/>
    </source>
</evidence>
<dbReference type="InterPro" id="IPR011991">
    <property type="entry name" value="ArsR-like_HTH"/>
</dbReference>
<dbReference type="PROSITE" id="PS50987">
    <property type="entry name" value="HTH_ARSR_2"/>
    <property type="match status" value="1"/>
</dbReference>
<dbReference type="SUPFAM" id="SSF46785">
    <property type="entry name" value="Winged helix' DNA-binding domain"/>
    <property type="match status" value="1"/>
</dbReference>
<proteinExistence type="predicted"/>
<dbReference type="Gene3D" id="1.10.10.10">
    <property type="entry name" value="Winged helix-like DNA-binding domain superfamily/Winged helix DNA-binding domain"/>
    <property type="match status" value="1"/>
</dbReference>
<keyword evidence="2" id="KW-0238">DNA-binding</keyword>
<keyword evidence="3" id="KW-0804">Transcription</keyword>
<dbReference type="AlphaFoldDB" id="A0A3Q9BJ51"/>
<protein>
    <submittedName>
        <fullName evidence="5">ArsR family transcriptional regulator</fullName>
    </submittedName>
</protein>
<dbReference type="RefSeq" id="WP_126108666.1">
    <property type="nucleotide sequence ID" value="NZ_CP034465.1"/>
</dbReference>
<dbReference type="SMART" id="SM00418">
    <property type="entry name" value="HTH_ARSR"/>
    <property type="match status" value="1"/>
</dbReference>
<dbReference type="InterPro" id="IPR051081">
    <property type="entry name" value="HTH_MetalResp_TranReg"/>
</dbReference>
<feature type="domain" description="HTH arsR-type" evidence="4">
    <location>
        <begin position="1"/>
        <end position="99"/>
    </location>
</feature>
<dbReference type="OrthoDB" id="9781958at2"/>